<dbReference type="EMBL" id="MFGW01000155">
    <property type="protein sequence ID" value="OGF63670.1"/>
    <property type="molecule type" value="Genomic_DNA"/>
</dbReference>
<protein>
    <recommendedName>
        <fullName evidence="1">SLH domain-containing protein</fullName>
    </recommendedName>
</protein>
<reference evidence="2 3" key="1">
    <citation type="journal article" date="2016" name="Nat. Commun.">
        <title>Thousands of microbial genomes shed light on interconnected biogeochemical processes in an aquifer system.</title>
        <authorList>
            <person name="Anantharaman K."/>
            <person name="Brown C.T."/>
            <person name="Hug L.A."/>
            <person name="Sharon I."/>
            <person name="Castelle C.J."/>
            <person name="Probst A.J."/>
            <person name="Thomas B.C."/>
            <person name="Singh A."/>
            <person name="Wilkins M.J."/>
            <person name="Karaoz U."/>
            <person name="Brodie E.L."/>
            <person name="Williams K.H."/>
            <person name="Hubbard S.S."/>
            <person name="Banfield J.F."/>
        </authorList>
    </citation>
    <scope>NUCLEOTIDE SEQUENCE [LARGE SCALE GENOMIC DNA]</scope>
</reference>
<gene>
    <name evidence="2" type="ORF">A2Y62_02150</name>
</gene>
<feature type="domain" description="SLH" evidence="1">
    <location>
        <begin position="48"/>
        <end position="111"/>
    </location>
</feature>
<dbReference type="Pfam" id="PF00395">
    <property type="entry name" value="SLH"/>
    <property type="match status" value="1"/>
</dbReference>
<proteinExistence type="predicted"/>
<accession>A0A1F5VK04</accession>
<feature type="domain" description="SLH" evidence="1">
    <location>
        <begin position="114"/>
        <end position="179"/>
    </location>
</feature>
<dbReference type="AlphaFoldDB" id="A0A1F5VK04"/>
<dbReference type="STRING" id="1817863.A2Y62_02150"/>
<feature type="domain" description="SLH" evidence="1">
    <location>
        <begin position="182"/>
        <end position="241"/>
    </location>
</feature>
<evidence type="ECO:0000313" key="2">
    <source>
        <dbReference type="EMBL" id="OGF63670.1"/>
    </source>
</evidence>
<dbReference type="InterPro" id="IPR001119">
    <property type="entry name" value="SLH_dom"/>
</dbReference>
<evidence type="ECO:0000313" key="3">
    <source>
        <dbReference type="Proteomes" id="UP000178943"/>
    </source>
</evidence>
<organism evidence="2 3">
    <name type="scientific">Candidatus Fischerbacteria bacterium RBG_13_37_8</name>
    <dbReference type="NCBI Taxonomy" id="1817863"/>
    <lineage>
        <taxon>Bacteria</taxon>
        <taxon>Candidatus Fischeribacteriota</taxon>
    </lineage>
</organism>
<sequence>MERHWSYLPYTINAPSANRPIMHWDITVSETLNCAECTPKSYDFSYHVGNSFWDVPVSNLFYKSVETIMHAEITGGCSPNLYCPLQNVTREQMAKFICAAIEKKKTSACTTAACSNIFADVPNGNIFCSYIEALYTNGIVSGCNTSPLLYCPLNNTLRQEMAKFICNTMEAANVDYCTETTCDEIFADVPTSNPFCPDIESLYYNNIVSGCSNSPMLYCPNNAVSREQMAKFLVLALEFSL</sequence>
<name>A0A1F5VK04_9BACT</name>
<comment type="caution">
    <text evidence="2">The sequence shown here is derived from an EMBL/GenBank/DDBJ whole genome shotgun (WGS) entry which is preliminary data.</text>
</comment>
<dbReference type="Proteomes" id="UP000178943">
    <property type="component" value="Unassembled WGS sequence"/>
</dbReference>
<dbReference type="PROSITE" id="PS51272">
    <property type="entry name" value="SLH"/>
    <property type="match status" value="3"/>
</dbReference>
<evidence type="ECO:0000259" key="1">
    <source>
        <dbReference type="PROSITE" id="PS51272"/>
    </source>
</evidence>